<evidence type="ECO:0000256" key="4">
    <source>
        <dbReference type="NCBIfam" id="TIGR00168"/>
    </source>
</evidence>
<proteinExistence type="inferred from homology"/>
<dbReference type="Gene3D" id="3.30.110.10">
    <property type="entry name" value="Translation initiation factor 3 (IF-3), C-terminal domain"/>
    <property type="match status" value="1"/>
</dbReference>
<comment type="similarity">
    <text evidence="1">Belongs to the IF-3 family.</text>
</comment>
<evidence type="ECO:0000256" key="3">
    <source>
        <dbReference type="ARBA" id="ARBA00022917"/>
    </source>
</evidence>
<dbReference type="InterPro" id="IPR036787">
    <property type="entry name" value="T_IF-3_N_sf"/>
</dbReference>
<keyword evidence="3" id="KW-0648">Protein biosynthesis</keyword>
<feature type="domain" description="Translation initiation factor 3 N-terminal" evidence="5">
    <location>
        <begin position="3"/>
        <end position="38"/>
    </location>
</feature>
<keyword evidence="2 6" id="KW-0396">Initiation factor</keyword>
<dbReference type="GO" id="GO:0003743">
    <property type="term" value="F:translation initiation factor activity"/>
    <property type="evidence" value="ECO:0007669"/>
    <property type="project" value="UniProtKB-KW"/>
</dbReference>
<dbReference type="Gene3D" id="3.10.20.80">
    <property type="entry name" value="Translation initiation factor 3 (IF-3), N-terminal domain"/>
    <property type="match status" value="1"/>
</dbReference>
<gene>
    <name evidence="6" type="ORF">OVS_01120</name>
</gene>
<evidence type="ECO:0000256" key="1">
    <source>
        <dbReference type="ARBA" id="ARBA00005439"/>
    </source>
</evidence>
<evidence type="ECO:0000259" key="5">
    <source>
        <dbReference type="Pfam" id="PF05198"/>
    </source>
</evidence>
<dbReference type="InterPro" id="IPR036788">
    <property type="entry name" value="T_IF-3_C_sf"/>
</dbReference>
<dbReference type="Proteomes" id="UP000018745">
    <property type="component" value="Chromosome"/>
</dbReference>
<dbReference type="EMBL" id="CP006935">
    <property type="protein sequence ID" value="AHC39854.1"/>
    <property type="molecule type" value="Genomic_DNA"/>
</dbReference>
<dbReference type="PANTHER" id="PTHR10938:SF0">
    <property type="entry name" value="TRANSLATION INITIATION FACTOR IF-3, MITOCHONDRIAL"/>
    <property type="match status" value="1"/>
</dbReference>
<dbReference type="NCBIfam" id="TIGR00168">
    <property type="entry name" value="infC"/>
    <property type="match status" value="1"/>
</dbReference>
<dbReference type="Pfam" id="PF05198">
    <property type="entry name" value="IF3_N"/>
    <property type="match status" value="1"/>
</dbReference>
<dbReference type="InterPro" id="IPR019814">
    <property type="entry name" value="Translation_initiation_fac_3_N"/>
</dbReference>
<evidence type="ECO:0000313" key="7">
    <source>
        <dbReference type="Proteomes" id="UP000018745"/>
    </source>
</evidence>
<keyword evidence="7" id="KW-1185">Reference proteome</keyword>
<protein>
    <recommendedName>
        <fullName evidence="4">Translation initiation factor IF-3</fullName>
    </recommendedName>
</protein>
<organism evidence="6 7">
    <name type="scientific">Mycoplasma ovis str. Michigan</name>
    <dbReference type="NCBI Taxonomy" id="1415773"/>
    <lineage>
        <taxon>Bacteria</taxon>
        <taxon>Bacillati</taxon>
        <taxon>Mycoplasmatota</taxon>
        <taxon>Mollicutes</taxon>
        <taxon>Mycoplasmataceae</taxon>
        <taxon>Mycoplasma</taxon>
    </lineage>
</organism>
<dbReference type="InterPro" id="IPR001288">
    <property type="entry name" value="Translation_initiation_fac_3"/>
</dbReference>
<dbReference type="SUPFAM" id="SSF54364">
    <property type="entry name" value="Translation initiation factor IF3, N-terminal domain"/>
    <property type="match status" value="1"/>
</dbReference>
<sequence>MFSIAKQKQLDLVLINNKANPPVVKLLDYELFLREQTKLVNQSAKKEKVKSASKQKSIILKLKIDEHDLKWKVKKTKEWLGSGEKVQLIIRTPYEDSDSKEILAKSLFEKFSDLVKEEGKSPEPLKRMSPSQYACVFQPISENKKSN</sequence>
<dbReference type="PANTHER" id="PTHR10938">
    <property type="entry name" value="TRANSLATION INITIATION FACTOR IF-3"/>
    <property type="match status" value="1"/>
</dbReference>
<reference evidence="6 7" key="1">
    <citation type="journal article" date="2014" name="Genome Announc.">
        <title>Complete Genome Sequence of Mycoplasma ovis Strain Michigan, a Hemoplasma of Sheep with Two Distinct 16S rRNA Genes.</title>
        <authorList>
            <person name="Deshuillers P.L."/>
            <person name="Santos A.P."/>
            <person name="do Nascimento N.C."/>
            <person name="Hampel J.A."/>
            <person name="Bergin I.L."/>
            <person name="Dyson M.C."/>
            <person name="Messick J.B."/>
        </authorList>
    </citation>
    <scope>NUCLEOTIDE SEQUENCE [LARGE SCALE GENOMIC DNA]</scope>
    <source>
        <strain evidence="6 7">Michigan</strain>
    </source>
</reference>
<accession>A0ABM5P0A7</accession>
<name>A0ABM5P0A7_9MOLU</name>
<evidence type="ECO:0000256" key="2">
    <source>
        <dbReference type="ARBA" id="ARBA00022540"/>
    </source>
</evidence>
<dbReference type="SUPFAM" id="SSF55200">
    <property type="entry name" value="Translation initiation factor IF3, C-terminal domain"/>
    <property type="match status" value="1"/>
</dbReference>
<evidence type="ECO:0000313" key="6">
    <source>
        <dbReference type="EMBL" id="AHC39854.1"/>
    </source>
</evidence>